<keyword evidence="1" id="KW-0677">Repeat</keyword>
<protein>
    <recommendedName>
        <fullName evidence="2">Nephrocystin 3-like N-terminal domain-containing protein</fullName>
    </recommendedName>
</protein>
<sequence length="508" mass="58246">MVLLELGNQLSCRLYVSNSRKLGSLVAASFSNVATALFTTLAYQLALHRHELKGPILLSVETDPSVLGRRMDVQLRTLILEPCHLAGRMSPSVLLIDGLDECDGHNIQREILHLIGSAADKHHLVLQILIPKTFKEESLQRVADSTNIGESFEDVQTYFRDEFSRIHQRCFRPLEMNELLGLEPGHVELILCPLHSVLEVGPHWIGVHYTSFLDFLKNKAQSSDFYVGFKEHREKLGQLIFKVLGCAVGDPHKNQGVLHCCPPSADLVTHIQSVNLDFIFHVHPSSCEWDLGLFLTWIKSRKEIEHVPEALIQHWEDYALACQYEVFQQKIWEDLHAERDRWCQEHDKDYLVAFQDGDIPDHILDYILPMNMMGEVPAIVTACRELLSQSPNLELDHLHPAALVSHDLACGLLRLLQRIGRGELPMILWGIFIYNFEYDCEWGHYIRSSPQSDPELLWNLNQFVPPWDVFSNSGNHLEPVEFYDVIKWLKEVNSHYPEVIPQPSTQLD</sequence>
<evidence type="ECO:0000256" key="1">
    <source>
        <dbReference type="ARBA" id="ARBA00022737"/>
    </source>
</evidence>
<proteinExistence type="predicted"/>
<dbReference type="InterPro" id="IPR056884">
    <property type="entry name" value="NPHP3-like_N"/>
</dbReference>
<feature type="domain" description="Nephrocystin 3-like N-terminal" evidence="2">
    <location>
        <begin position="33"/>
        <end position="130"/>
    </location>
</feature>
<keyword evidence="4" id="KW-1185">Reference proteome</keyword>
<name>A0AAD7EIB5_9AGAR</name>
<evidence type="ECO:0000259" key="2">
    <source>
        <dbReference type="Pfam" id="PF24883"/>
    </source>
</evidence>
<dbReference type="Proteomes" id="UP001218218">
    <property type="component" value="Unassembled WGS sequence"/>
</dbReference>
<accession>A0AAD7EIB5</accession>
<gene>
    <name evidence="3" type="ORF">DFH08DRAFT_816568</name>
</gene>
<evidence type="ECO:0000313" key="4">
    <source>
        <dbReference type="Proteomes" id="UP001218218"/>
    </source>
</evidence>
<evidence type="ECO:0000313" key="3">
    <source>
        <dbReference type="EMBL" id="KAJ7326216.1"/>
    </source>
</evidence>
<dbReference type="EMBL" id="JARIHO010000042">
    <property type="protein sequence ID" value="KAJ7326216.1"/>
    <property type="molecule type" value="Genomic_DNA"/>
</dbReference>
<comment type="caution">
    <text evidence="3">The sequence shown here is derived from an EMBL/GenBank/DDBJ whole genome shotgun (WGS) entry which is preliminary data.</text>
</comment>
<reference evidence="3" key="1">
    <citation type="submission" date="2023-03" db="EMBL/GenBank/DDBJ databases">
        <title>Massive genome expansion in bonnet fungi (Mycena s.s.) driven by repeated elements and novel gene families across ecological guilds.</title>
        <authorList>
            <consortium name="Lawrence Berkeley National Laboratory"/>
            <person name="Harder C.B."/>
            <person name="Miyauchi S."/>
            <person name="Viragh M."/>
            <person name="Kuo A."/>
            <person name="Thoen E."/>
            <person name="Andreopoulos B."/>
            <person name="Lu D."/>
            <person name="Skrede I."/>
            <person name="Drula E."/>
            <person name="Henrissat B."/>
            <person name="Morin E."/>
            <person name="Kohler A."/>
            <person name="Barry K."/>
            <person name="LaButti K."/>
            <person name="Morin E."/>
            <person name="Salamov A."/>
            <person name="Lipzen A."/>
            <person name="Mereny Z."/>
            <person name="Hegedus B."/>
            <person name="Baldrian P."/>
            <person name="Stursova M."/>
            <person name="Weitz H."/>
            <person name="Taylor A."/>
            <person name="Grigoriev I.V."/>
            <person name="Nagy L.G."/>
            <person name="Martin F."/>
            <person name="Kauserud H."/>
        </authorList>
    </citation>
    <scope>NUCLEOTIDE SEQUENCE</scope>
    <source>
        <strain evidence="3">CBHHK002</strain>
    </source>
</reference>
<dbReference type="Pfam" id="PF24883">
    <property type="entry name" value="NPHP3_N"/>
    <property type="match status" value="1"/>
</dbReference>
<dbReference type="AlphaFoldDB" id="A0AAD7EIB5"/>
<organism evidence="3 4">
    <name type="scientific">Mycena albidolilacea</name>
    <dbReference type="NCBI Taxonomy" id="1033008"/>
    <lineage>
        <taxon>Eukaryota</taxon>
        <taxon>Fungi</taxon>
        <taxon>Dikarya</taxon>
        <taxon>Basidiomycota</taxon>
        <taxon>Agaricomycotina</taxon>
        <taxon>Agaricomycetes</taxon>
        <taxon>Agaricomycetidae</taxon>
        <taxon>Agaricales</taxon>
        <taxon>Marasmiineae</taxon>
        <taxon>Mycenaceae</taxon>
        <taxon>Mycena</taxon>
    </lineage>
</organism>